<keyword evidence="1" id="KW-0472">Membrane</keyword>
<keyword evidence="1" id="KW-0812">Transmembrane</keyword>
<evidence type="ECO:0000256" key="1">
    <source>
        <dbReference type="SAM" id="Phobius"/>
    </source>
</evidence>
<feature type="transmembrane region" description="Helical" evidence="1">
    <location>
        <begin position="38"/>
        <end position="59"/>
    </location>
</feature>
<dbReference type="EMBL" id="BQNZ01000003">
    <property type="protein sequence ID" value="GKH73216.1"/>
    <property type="molecule type" value="Genomic_DNA"/>
</dbReference>
<keyword evidence="1" id="KW-1133">Transmembrane helix</keyword>
<sequence length="279" mass="32503">MGIFFCVFTFLAIRYIDPKSILISSYMSLFKKLFTEKMFFIVVGTCVCVLVVFFTLGIIEGVVIESNGETRWAAWRNRLEEVNQVLNKEKVVLYTDTVQGEMFGFKDLMVIPVLELTRDSTGEHRKMLNFQMYDAARGIQCLLFQEHRHIFDSRMVKVKDAVLWIMESDTVVYLYDSRESHYIASNKNPRYRLLYPFSKSDLLKDDVADPDEVTPKEQKSPVTLPDVYCDDNVYPSFSVVNGHLIISAEYVRYQGRMHWAYDLQSRRIIAFPLQQNTGN</sequence>
<gene>
    <name evidence="2" type="ORF">CE91St3_30790</name>
</gene>
<comment type="caution">
    <text evidence="2">The sequence shown here is derived from an EMBL/GenBank/DDBJ whole genome shotgun (WGS) entry which is preliminary data.</text>
</comment>
<evidence type="ECO:0000313" key="3">
    <source>
        <dbReference type="Proteomes" id="UP001055114"/>
    </source>
</evidence>
<accession>A0AA37K917</accession>
<organism evidence="2 3">
    <name type="scientific">Parabacteroides merdae</name>
    <dbReference type="NCBI Taxonomy" id="46503"/>
    <lineage>
        <taxon>Bacteria</taxon>
        <taxon>Pseudomonadati</taxon>
        <taxon>Bacteroidota</taxon>
        <taxon>Bacteroidia</taxon>
        <taxon>Bacteroidales</taxon>
        <taxon>Tannerellaceae</taxon>
        <taxon>Parabacteroides</taxon>
    </lineage>
</organism>
<proteinExistence type="predicted"/>
<name>A0AA37K917_9BACT</name>
<protein>
    <submittedName>
        <fullName evidence="2">Uncharacterized protein</fullName>
    </submittedName>
</protein>
<dbReference type="Proteomes" id="UP001055114">
    <property type="component" value="Unassembled WGS sequence"/>
</dbReference>
<reference evidence="2" key="1">
    <citation type="submission" date="2022-01" db="EMBL/GenBank/DDBJ databases">
        <title>Novel bile acid biosynthetic pathways are enriched in the microbiome of centenarians.</title>
        <authorList>
            <person name="Sato Y."/>
            <person name="Atarashi K."/>
            <person name="Plichta R.D."/>
            <person name="Arai Y."/>
            <person name="Sasajima S."/>
            <person name="Kearney M.S."/>
            <person name="Suda W."/>
            <person name="Takeshita K."/>
            <person name="Sasaki T."/>
            <person name="Okamoto S."/>
            <person name="Skelly N.A."/>
            <person name="Okamura Y."/>
            <person name="Vlamakis H."/>
            <person name="Li Y."/>
            <person name="Tanoue T."/>
            <person name="Takei H."/>
            <person name="Nittono H."/>
            <person name="Narushima S."/>
            <person name="Irie J."/>
            <person name="Itoh H."/>
            <person name="Moriya K."/>
            <person name="Sugiura Y."/>
            <person name="Suematsu M."/>
            <person name="Moritoki N."/>
            <person name="Shibata S."/>
            <person name="Littman R.D."/>
            <person name="Fischbach A.M."/>
            <person name="Uwamino Y."/>
            <person name="Inoue T."/>
            <person name="Honda A."/>
            <person name="Hattori M."/>
            <person name="Murai T."/>
            <person name="Xavier J.R."/>
            <person name="Hirose N."/>
            <person name="Honda K."/>
        </authorList>
    </citation>
    <scope>NUCLEOTIDE SEQUENCE</scope>
    <source>
        <strain evidence="2">CE91-St3</strain>
    </source>
</reference>
<evidence type="ECO:0000313" key="2">
    <source>
        <dbReference type="EMBL" id="GKH73216.1"/>
    </source>
</evidence>
<dbReference type="AlphaFoldDB" id="A0AA37K917"/>